<dbReference type="Gene3D" id="3.30.420.200">
    <property type="match status" value="1"/>
</dbReference>
<dbReference type="EMBL" id="CP023173">
    <property type="protein sequence ID" value="ASZ09267.1"/>
    <property type="molecule type" value="Genomic_DNA"/>
</dbReference>
<sequence length="189" mass="22042">MKLFIDTTNWQLCLILIDDNNNIVEEFIQKNTKKISDITMTNIVSLLEKHNLKLNQISNFYVTRGPGSYTGVRVGLTIVKTLKTLNNNINVFLIDSLKLQAANKKSISLLDARSNKWFCGVYDKNKIIKEPYLIDENELKDLEKKHSDFHVIKDYENIDFKVNVLKCLEQFEKVKEVNEIIPIYIKNFI</sequence>
<name>A0A249SNS1_9MOLU</name>
<gene>
    <name evidence="2" type="primary">tsaB</name>
    <name evidence="2" type="ORF">CK556_02800</name>
</gene>
<dbReference type="RefSeq" id="WP_027875591.1">
    <property type="nucleotide sequence ID" value="NZ_CP023173.1"/>
</dbReference>
<organism evidence="2 3">
    <name type="scientific">Mesoplasma chauliocola</name>
    <dbReference type="NCBI Taxonomy" id="216427"/>
    <lineage>
        <taxon>Bacteria</taxon>
        <taxon>Bacillati</taxon>
        <taxon>Mycoplasmatota</taxon>
        <taxon>Mollicutes</taxon>
        <taxon>Entomoplasmatales</taxon>
        <taxon>Entomoplasmataceae</taxon>
        <taxon>Mesoplasma</taxon>
    </lineage>
</organism>
<feature type="domain" description="Gcp-like" evidence="1">
    <location>
        <begin position="33"/>
        <end position="120"/>
    </location>
</feature>
<accession>A0A249SNS1</accession>
<evidence type="ECO:0000259" key="1">
    <source>
        <dbReference type="Pfam" id="PF00814"/>
    </source>
</evidence>
<dbReference type="NCBIfam" id="TIGR03725">
    <property type="entry name" value="T6A_YeaZ"/>
    <property type="match status" value="1"/>
</dbReference>
<dbReference type="Pfam" id="PF00814">
    <property type="entry name" value="TsaD"/>
    <property type="match status" value="1"/>
</dbReference>
<dbReference type="Proteomes" id="UP000232229">
    <property type="component" value="Chromosome"/>
</dbReference>
<evidence type="ECO:0000313" key="3">
    <source>
        <dbReference type="Proteomes" id="UP000232229"/>
    </source>
</evidence>
<dbReference type="InterPro" id="IPR043129">
    <property type="entry name" value="ATPase_NBD"/>
</dbReference>
<protein>
    <submittedName>
        <fullName evidence="2">tRNA (Adenosine(37)-N6)-threonylcarbamoyltransferase complex dimerization subunit type 1 TsaB</fullName>
    </submittedName>
</protein>
<dbReference type="STRING" id="1336232.GCA_000518825_01263"/>
<dbReference type="KEGG" id="mchc:CK556_02800"/>
<dbReference type="SUPFAM" id="SSF53067">
    <property type="entry name" value="Actin-like ATPase domain"/>
    <property type="match status" value="1"/>
</dbReference>
<dbReference type="Gene3D" id="3.30.420.40">
    <property type="match status" value="1"/>
</dbReference>
<dbReference type="GO" id="GO:0002949">
    <property type="term" value="P:tRNA threonylcarbamoyladenosine modification"/>
    <property type="evidence" value="ECO:0007669"/>
    <property type="project" value="InterPro"/>
</dbReference>
<proteinExistence type="predicted"/>
<dbReference type="AlphaFoldDB" id="A0A249SNS1"/>
<dbReference type="InterPro" id="IPR000905">
    <property type="entry name" value="Gcp-like_dom"/>
</dbReference>
<keyword evidence="3" id="KW-1185">Reference proteome</keyword>
<keyword evidence="2" id="KW-0808">Transferase</keyword>
<reference evidence="2 3" key="1">
    <citation type="submission" date="2017-08" db="EMBL/GenBank/DDBJ databases">
        <title>Complete Genome Sequence of Mesoplasma chauliocola.</title>
        <authorList>
            <person name="Knight T.F.Jr."/>
            <person name="Citino T."/>
        </authorList>
    </citation>
    <scope>NUCLEOTIDE SEQUENCE [LARGE SCALE GENOMIC DNA]</scope>
    <source>
        <strain evidence="2 3">CHPA-2</strain>
    </source>
</reference>
<evidence type="ECO:0000313" key="2">
    <source>
        <dbReference type="EMBL" id="ASZ09267.1"/>
    </source>
</evidence>
<dbReference type="GO" id="GO:0016740">
    <property type="term" value="F:transferase activity"/>
    <property type="evidence" value="ECO:0007669"/>
    <property type="project" value="UniProtKB-KW"/>
</dbReference>
<dbReference type="InterPro" id="IPR022496">
    <property type="entry name" value="T6A_TsaB"/>
</dbReference>